<evidence type="ECO:0000313" key="1">
    <source>
        <dbReference type="EMBL" id="EGF10453.1"/>
    </source>
</evidence>
<organism evidence="1 2">
    <name type="scientific">Neisseria bacilliformis ATCC BAA-1200</name>
    <dbReference type="NCBI Taxonomy" id="888742"/>
    <lineage>
        <taxon>Bacteria</taxon>
        <taxon>Pseudomonadati</taxon>
        <taxon>Pseudomonadota</taxon>
        <taxon>Betaproteobacteria</taxon>
        <taxon>Neisseriales</taxon>
        <taxon>Neisseriaceae</taxon>
        <taxon>Neisseria</taxon>
    </lineage>
</organism>
<proteinExistence type="predicted"/>
<reference evidence="1 2" key="1">
    <citation type="submission" date="2011-02" db="EMBL/GenBank/DDBJ databases">
        <authorList>
            <person name="Muzny D."/>
            <person name="Qin X."/>
            <person name="Deng J."/>
            <person name="Jiang H."/>
            <person name="Liu Y."/>
            <person name="Qu J."/>
            <person name="Song X.-Z."/>
            <person name="Zhang L."/>
            <person name="Thornton R."/>
            <person name="Coyle M."/>
            <person name="Francisco L."/>
            <person name="Jackson L."/>
            <person name="Javaid M."/>
            <person name="Korchina V."/>
            <person name="Kovar C."/>
            <person name="Mata R."/>
            <person name="Mathew T."/>
            <person name="Ngo R."/>
            <person name="Nguyen L."/>
            <person name="Nguyen N."/>
            <person name="Okwuonu G."/>
            <person name="Ongeri F."/>
            <person name="Pham C."/>
            <person name="Simmons D."/>
            <person name="Wilczek-Boney K."/>
            <person name="Hale W."/>
            <person name="Jakkamsetti A."/>
            <person name="Pham P."/>
            <person name="Ruth R."/>
            <person name="San Lucas F."/>
            <person name="Warren J."/>
            <person name="Zhang J."/>
            <person name="Zhao Z."/>
            <person name="Zhou C."/>
            <person name="Zhu D."/>
            <person name="Lee S."/>
            <person name="Bess C."/>
            <person name="Blankenburg K."/>
            <person name="Forbes L."/>
            <person name="Fu Q."/>
            <person name="Gubbala S."/>
            <person name="Hirani K."/>
            <person name="Jayaseelan J.C."/>
            <person name="Lara F."/>
            <person name="Munidasa M."/>
            <person name="Palculict T."/>
            <person name="Patil S."/>
            <person name="Pu L.-L."/>
            <person name="Saada N."/>
            <person name="Tang L."/>
            <person name="Weissenberger G."/>
            <person name="Zhu Y."/>
            <person name="Hemphill L."/>
            <person name="Shang Y."/>
            <person name="Youmans B."/>
            <person name="Ayvaz T."/>
            <person name="Ross M."/>
            <person name="Santibanez J."/>
            <person name="Aqrawi P."/>
            <person name="Gross S."/>
            <person name="Joshi V."/>
            <person name="Fowler G."/>
            <person name="Nazareth L."/>
            <person name="Reid J."/>
            <person name="Worley K."/>
            <person name="Petrosino J."/>
            <person name="Highlander S."/>
            <person name="Gibbs R."/>
        </authorList>
    </citation>
    <scope>NUCLEOTIDE SEQUENCE [LARGE SCALE GENOMIC DNA]</scope>
    <source>
        <strain evidence="1 2">ATCC BAA-1200</strain>
    </source>
</reference>
<dbReference type="EMBL" id="AFAY01000037">
    <property type="protein sequence ID" value="EGF10453.1"/>
    <property type="molecule type" value="Genomic_DNA"/>
</dbReference>
<dbReference type="AlphaFoldDB" id="F2BDP7"/>
<protein>
    <submittedName>
        <fullName evidence="1">Uncharacterized protein</fullName>
    </submittedName>
</protein>
<accession>F2BDP7</accession>
<gene>
    <name evidence="1" type="ORF">HMPREF9123_1861</name>
</gene>
<dbReference type="HOGENOM" id="CLU_2058858_0_0_4"/>
<name>F2BDP7_9NEIS</name>
<evidence type="ECO:0000313" key="2">
    <source>
        <dbReference type="Proteomes" id="UP000004105"/>
    </source>
</evidence>
<keyword evidence="2" id="KW-1185">Reference proteome</keyword>
<dbReference type="Proteomes" id="UP000004105">
    <property type="component" value="Unassembled WGS sequence"/>
</dbReference>
<comment type="caution">
    <text evidence="1">The sequence shown here is derived from an EMBL/GenBank/DDBJ whole genome shotgun (WGS) entry which is preliminary data.</text>
</comment>
<sequence>MLFNGRLKIPATRFSIAFCIANTTITVQPKNRVRGCATHPAPAGKQVDWVQRQRPSENAVGRILESDVSPQGCPAARDVGYSYPTYGLHTGRGRLKTVFQTASVPLRFIAVFSPAWWRI</sequence>